<gene>
    <name evidence="1" type="ORF">M5K25_012949</name>
</gene>
<evidence type="ECO:0000313" key="2">
    <source>
        <dbReference type="Proteomes" id="UP001552299"/>
    </source>
</evidence>
<evidence type="ECO:0000313" key="1">
    <source>
        <dbReference type="EMBL" id="KAL0917849.1"/>
    </source>
</evidence>
<accession>A0ABD0UYR2</accession>
<proteinExistence type="predicted"/>
<dbReference type="Proteomes" id="UP001552299">
    <property type="component" value="Unassembled WGS sequence"/>
</dbReference>
<dbReference type="EMBL" id="JANQDX010000010">
    <property type="protein sequence ID" value="KAL0917849.1"/>
    <property type="molecule type" value="Genomic_DNA"/>
</dbReference>
<comment type="caution">
    <text evidence="1">The sequence shown here is derived from an EMBL/GenBank/DDBJ whole genome shotgun (WGS) entry which is preliminary data.</text>
</comment>
<keyword evidence="2" id="KW-1185">Reference proteome</keyword>
<name>A0ABD0UYR2_DENTH</name>
<sequence length="612" mass="71485">MNLSSAENLASLNKVKDILVNLQQQKEAYWKQKATCNYIHKISTPEGRYDESPYLIYDSGVKYFKEVFNNNFTLALDLDFSFILSLVSEEDNIMLTKIPSEKEIESIIKEMKTNSMAGPDSFTSKFHKKTWYIIKEDLINAVVDFFKGLVDKYGFLHKKLPLKYLGTTLYKGRKRSHLFGDICFNIYKRLSTWDFNFLSSGGRLVLIKSVICSIPIYLFHTLFLNKITYTELERILKNFLWGAKHSKSTILWASWDRCSGVQDEGKLGFKNLSDMALGFSNKLWFNLRSKKSLWLKFMITKYCVGKHPLNLFFKKGNSFNWKRLCSIKWDVENFIQWGLGCGYIFFWQDNWLGFYYIYILVNTHTNSACKVANFIQEGTSNLNYLAEMVHDFVINLILNVLLHLDQKDCILFNKSNDGSFAFKEIFNNYIPVDTILMKKGFYMVSKCQCCYHIENLNHVFANGHVSLKVWLYFDNVLTTQFCKNYNNIINIMHDWVVPIKRHIRNMLPTIICWFLWKSRNEAKHENITMKASYIVLKIKGKDLGGTYIFFVPSIGMPCLTIIQSSAIFVLHILVPKHNFYHKGLYAGFFWLSEFSHVALNNREPSSLSSFDL</sequence>
<protein>
    <submittedName>
        <fullName evidence="1">Uncharacterized protein</fullName>
    </submittedName>
</protein>
<organism evidence="1 2">
    <name type="scientific">Dendrobium thyrsiflorum</name>
    <name type="common">Pinecone-like raceme dendrobium</name>
    <name type="synonym">Orchid</name>
    <dbReference type="NCBI Taxonomy" id="117978"/>
    <lineage>
        <taxon>Eukaryota</taxon>
        <taxon>Viridiplantae</taxon>
        <taxon>Streptophyta</taxon>
        <taxon>Embryophyta</taxon>
        <taxon>Tracheophyta</taxon>
        <taxon>Spermatophyta</taxon>
        <taxon>Magnoliopsida</taxon>
        <taxon>Liliopsida</taxon>
        <taxon>Asparagales</taxon>
        <taxon>Orchidaceae</taxon>
        <taxon>Epidendroideae</taxon>
        <taxon>Malaxideae</taxon>
        <taxon>Dendrobiinae</taxon>
        <taxon>Dendrobium</taxon>
    </lineage>
</organism>
<reference evidence="1 2" key="1">
    <citation type="journal article" date="2024" name="Plant Biotechnol. J.">
        <title>Dendrobium thyrsiflorum genome and its molecular insights into genes involved in important horticultural traits.</title>
        <authorList>
            <person name="Chen B."/>
            <person name="Wang J.Y."/>
            <person name="Zheng P.J."/>
            <person name="Li K.L."/>
            <person name="Liang Y.M."/>
            <person name="Chen X.F."/>
            <person name="Zhang C."/>
            <person name="Zhao X."/>
            <person name="He X."/>
            <person name="Zhang G.Q."/>
            <person name="Liu Z.J."/>
            <person name="Xu Q."/>
        </authorList>
    </citation>
    <scope>NUCLEOTIDE SEQUENCE [LARGE SCALE GENOMIC DNA]</scope>
    <source>
        <strain evidence="1">GZMU011</strain>
    </source>
</reference>
<dbReference type="PANTHER" id="PTHR33116:SF82">
    <property type="entry name" value="RNASE H FAMILY PROTEIN"/>
    <property type="match status" value="1"/>
</dbReference>
<dbReference type="PANTHER" id="PTHR33116">
    <property type="entry name" value="REVERSE TRANSCRIPTASE ZINC-BINDING DOMAIN-CONTAINING PROTEIN-RELATED-RELATED"/>
    <property type="match status" value="1"/>
</dbReference>
<dbReference type="AlphaFoldDB" id="A0ABD0UYR2"/>